<dbReference type="InterPro" id="IPR001192">
    <property type="entry name" value="PI-PLC_fam"/>
</dbReference>
<sequence>MTIHTVRSLIFGFETFIPVSVDMINEIRCGKNTDVFREMERDDFQDDCAFSIIYNDCFETLNLVAYSPDEANIWVTGLRCLLDSDKASSPVENRQQMRDTWLKEQFILADTDGKGRLSEKEILSVVRQLNEQIPESVVKQRFKEAVAVSPDSQKNSLSKEEFLSFYKELTTRPEVYFLLARYTSNSDYLTTDDLLLFLEAEQGLSRVGKEHCLEIIDRCEPTEEGRKLKCLGIDGFTLYLLEDDCHIFDSEHKSVCQEMTHPLSHYFIASSHNTYLIDNQLSGSSSVEAYVDALKKGCKCVELDCWDGSGDEPIIYHGHTLTSKILFRDVVEAIDDHAFVKSPYPLILSIENHCSVKQQQVMAKYLKEIFQDKLYTVQPGENECYLPSPEALREKILIKNKKLPPDVETDTGEVSDDEEEPEETIPISNGDLKLERQNSKHGSLKRQIVKDPNKKPKKTIKLARELSDLVTYCKSVAFQDFHHSSENQKYWEMCSFSENVARRLTQNFPEELVNYNKSFLSRIYPSGKRVDSSNYNPQEMWNCGCQMVALNYQTPGVMMNLNTGKFLENGGCGYVLKPAVMREEIAYFNPNTKDVIPGISPQILQIKVIDPFITIEIFGIPADIAQERTRTVPHNGFNPVFDESFEFHINFPDLALVRFVVQDDDFIGDGFIGQYTIPMNCIQAGYRHVRLHSLQGEVHESASLFIHVIITNLNDAVAYTSMKSVGVKAVDDTFKVAIQPLRDGTDLRENVQTSLGNFRYPYFEAQGNVPDMLKKALVAIEQVIQDSKVLIETCDATHERLVQCERAGLEWHIQEGTLSSGLVKSFGCDL</sequence>
<dbReference type="GO" id="GO:0007214">
    <property type="term" value="P:gamma-aminobutyric acid signaling pathway"/>
    <property type="evidence" value="ECO:0007669"/>
    <property type="project" value="TreeGrafter"/>
</dbReference>
<dbReference type="GO" id="GO:0016042">
    <property type="term" value="P:lipid catabolic process"/>
    <property type="evidence" value="ECO:0007669"/>
    <property type="project" value="UniProtKB-KW"/>
</dbReference>
<comment type="subcellular location">
    <subcellularLocation>
        <location evidence="2">Cytoplasm</location>
    </subcellularLocation>
</comment>
<feature type="domain" description="EF-hand" evidence="13">
    <location>
        <begin position="97"/>
        <end position="132"/>
    </location>
</feature>
<keyword evidence="4" id="KW-0963">Cytoplasm</keyword>
<evidence type="ECO:0000256" key="7">
    <source>
        <dbReference type="ARBA" id="ARBA00023224"/>
    </source>
</evidence>
<evidence type="ECO:0000256" key="2">
    <source>
        <dbReference type="ARBA" id="ARBA00004496"/>
    </source>
</evidence>
<keyword evidence="9" id="KW-0378">Hydrolase</keyword>
<proteinExistence type="predicted"/>
<dbReference type="InterPro" id="IPR000909">
    <property type="entry name" value="PLipase_C_PInositol-sp_X_dom"/>
</dbReference>
<dbReference type="InterPro" id="IPR002048">
    <property type="entry name" value="EF_hand_dom"/>
</dbReference>
<evidence type="ECO:0000256" key="1">
    <source>
        <dbReference type="ARBA" id="ARBA00001913"/>
    </source>
</evidence>
<protein>
    <recommendedName>
        <fullName evidence="3 9">Phosphoinositide phospholipase C</fullName>
        <ecNumber evidence="3 9">3.1.4.11</ecNumber>
    </recommendedName>
</protein>
<dbReference type="Pfam" id="PF00168">
    <property type="entry name" value="C2"/>
    <property type="match status" value="1"/>
</dbReference>
<reference evidence="14" key="1">
    <citation type="journal article" date="2023" name="G3 (Bethesda)">
        <title>Whole genome assembly and annotation of the endangered Caribbean coral Acropora cervicornis.</title>
        <authorList>
            <person name="Selwyn J.D."/>
            <person name="Vollmer S.V."/>
        </authorList>
    </citation>
    <scope>NUCLEOTIDE SEQUENCE</scope>
    <source>
        <strain evidence="14">K2</strain>
    </source>
</reference>
<keyword evidence="5 9" id="KW-0442">Lipid degradation</keyword>
<dbReference type="EMBL" id="JARQWQ010000012">
    <property type="protein sequence ID" value="KAK2568493.1"/>
    <property type="molecule type" value="Genomic_DNA"/>
</dbReference>
<dbReference type="EC" id="3.1.4.11" evidence="3 9"/>
<keyword evidence="7" id="KW-0807">Transducer</keyword>
<dbReference type="GO" id="GO:0051209">
    <property type="term" value="P:release of sequestered calcium ion into cytosol"/>
    <property type="evidence" value="ECO:0007669"/>
    <property type="project" value="TreeGrafter"/>
</dbReference>
<dbReference type="InterPro" id="IPR001849">
    <property type="entry name" value="PH_domain"/>
</dbReference>
<keyword evidence="15" id="KW-1185">Reference proteome</keyword>
<dbReference type="Gene3D" id="2.60.40.150">
    <property type="entry name" value="C2 domain"/>
    <property type="match status" value="1"/>
</dbReference>
<evidence type="ECO:0000256" key="4">
    <source>
        <dbReference type="ARBA" id="ARBA00022490"/>
    </source>
</evidence>
<dbReference type="CDD" id="cd08597">
    <property type="entry name" value="PI-PLCc_PRIP_metazoa"/>
    <property type="match status" value="1"/>
</dbReference>
<dbReference type="InterPro" id="IPR001711">
    <property type="entry name" value="PLipase_C_Pinositol-sp_Y"/>
</dbReference>
<evidence type="ECO:0000256" key="3">
    <source>
        <dbReference type="ARBA" id="ARBA00012368"/>
    </source>
</evidence>
<dbReference type="SUPFAM" id="SSF49562">
    <property type="entry name" value="C2 domain (Calcium/lipid-binding domain, CaLB)"/>
    <property type="match status" value="1"/>
</dbReference>
<dbReference type="InterPro" id="IPR015359">
    <property type="entry name" value="PLC_EF-hand-like"/>
</dbReference>
<dbReference type="PANTHER" id="PTHR10336:SF196">
    <property type="entry name" value="PHOSPHOINOSITIDE PHOSPHOLIPASE C"/>
    <property type="match status" value="1"/>
</dbReference>
<evidence type="ECO:0000313" key="14">
    <source>
        <dbReference type="EMBL" id="KAK2568493.1"/>
    </source>
</evidence>
<dbReference type="PROSITE" id="PS50007">
    <property type="entry name" value="PIPLC_X_DOMAIN"/>
    <property type="match status" value="1"/>
</dbReference>
<dbReference type="PRINTS" id="PR00390">
    <property type="entry name" value="PHPHLIPASEC"/>
</dbReference>
<dbReference type="GO" id="GO:0032228">
    <property type="term" value="P:regulation of synaptic transmission, GABAergic"/>
    <property type="evidence" value="ECO:0007669"/>
    <property type="project" value="TreeGrafter"/>
</dbReference>
<dbReference type="SUPFAM" id="SSF51695">
    <property type="entry name" value="PLC-like phosphodiesterases"/>
    <property type="match status" value="1"/>
</dbReference>
<dbReference type="Pfam" id="PF00387">
    <property type="entry name" value="PI-PLC-Y"/>
    <property type="match status" value="1"/>
</dbReference>
<evidence type="ECO:0000256" key="8">
    <source>
        <dbReference type="ARBA" id="ARBA00023674"/>
    </source>
</evidence>
<dbReference type="GO" id="GO:0005509">
    <property type="term" value="F:calcium ion binding"/>
    <property type="evidence" value="ECO:0007669"/>
    <property type="project" value="InterPro"/>
</dbReference>
<organism evidence="14 15">
    <name type="scientific">Acropora cervicornis</name>
    <name type="common">Staghorn coral</name>
    <dbReference type="NCBI Taxonomy" id="6130"/>
    <lineage>
        <taxon>Eukaryota</taxon>
        <taxon>Metazoa</taxon>
        <taxon>Cnidaria</taxon>
        <taxon>Anthozoa</taxon>
        <taxon>Hexacorallia</taxon>
        <taxon>Scleractinia</taxon>
        <taxon>Astrocoeniina</taxon>
        <taxon>Acroporidae</taxon>
        <taxon>Acropora</taxon>
    </lineage>
</organism>
<dbReference type="SMART" id="SM00239">
    <property type="entry name" value="C2"/>
    <property type="match status" value="1"/>
</dbReference>
<dbReference type="InterPro" id="IPR011993">
    <property type="entry name" value="PH-like_dom_sf"/>
</dbReference>
<evidence type="ECO:0000256" key="5">
    <source>
        <dbReference type="ARBA" id="ARBA00022963"/>
    </source>
</evidence>
<keyword evidence="6 9" id="KW-0443">Lipid metabolism</keyword>
<dbReference type="InterPro" id="IPR017946">
    <property type="entry name" value="PLC-like_Pdiesterase_TIM-brl"/>
</dbReference>
<dbReference type="Proteomes" id="UP001249851">
    <property type="component" value="Unassembled WGS sequence"/>
</dbReference>
<dbReference type="FunFam" id="3.20.20.190:FF:000001">
    <property type="entry name" value="Phosphoinositide phospholipase C"/>
    <property type="match status" value="1"/>
</dbReference>
<dbReference type="AlphaFoldDB" id="A0AAD9QWA5"/>
<evidence type="ECO:0000259" key="13">
    <source>
        <dbReference type="PROSITE" id="PS50222"/>
    </source>
</evidence>
<dbReference type="InterPro" id="IPR035892">
    <property type="entry name" value="C2_domain_sf"/>
</dbReference>
<dbReference type="GO" id="GO:0004435">
    <property type="term" value="F:phosphatidylinositol-4,5-bisphosphate phospholipase C activity"/>
    <property type="evidence" value="ECO:0007669"/>
    <property type="project" value="UniProtKB-EC"/>
</dbReference>
<evidence type="ECO:0000313" key="15">
    <source>
        <dbReference type="Proteomes" id="UP001249851"/>
    </source>
</evidence>
<dbReference type="GO" id="GO:0005737">
    <property type="term" value="C:cytoplasm"/>
    <property type="evidence" value="ECO:0007669"/>
    <property type="project" value="UniProtKB-SubCell"/>
</dbReference>
<dbReference type="CDD" id="cd00275">
    <property type="entry name" value="C2_PLC_like"/>
    <property type="match status" value="1"/>
</dbReference>
<dbReference type="Pfam" id="PF00388">
    <property type="entry name" value="PI-PLC-X"/>
    <property type="match status" value="1"/>
</dbReference>
<dbReference type="SUPFAM" id="SSF50729">
    <property type="entry name" value="PH domain-like"/>
    <property type="match status" value="1"/>
</dbReference>
<dbReference type="SMART" id="SM00148">
    <property type="entry name" value="PLCXc"/>
    <property type="match status" value="1"/>
</dbReference>
<dbReference type="FunFam" id="1.10.238.10:FF:000005">
    <property type="entry name" value="Phosphoinositide phospholipase C"/>
    <property type="match status" value="1"/>
</dbReference>
<evidence type="ECO:0000256" key="9">
    <source>
        <dbReference type="RuleBase" id="RU361133"/>
    </source>
</evidence>
<comment type="caution">
    <text evidence="14">The sequence shown here is derived from an EMBL/GenBank/DDBJ whole genome shotgun (WGS) entry which is preliminary data.</text>
</comment>
<feature type="region of interest" description="Disordered" evidence="10">
    <location>
        <begin position="404"/>
        <end position="429"/>
    </location>
</feature>
<name>A0AAD9QWA5_ACRCE</name>
<dbReference type="Gene3D" id="1.10.238.10">
    <property type="entry name" value="EF-hand"/>
    <property type="match status" value="2"/>
</dbReference>
<feature type="compositionally biased region" description="Acidic residues" evidence="10">
    <location>
        <begin position="407"/>
        <end position="423"/>
    </location>
</feature>
<dbReference type="Pfam" id="PF16457">
    <property type="entry name" value="PH_12"/>
    <property type="match status" value="1"/>
</dbReference>
<dbReference type="GO" id="GO:0048015">
    <property type="term" value="P:phosphatidylinositol-mediated signaling"/>
    <property type="evidence" value="ECO:0007669"/>
    <property type="project" value="TreeGrafter"/>
</dbReference>
<dbReference type="PROSITE" id="PS50008">
    <property type="entry name" value="PIPLC_Y_DOMAIN"/>
    <property type="match status" value="1"/>
</dbReference>
<comment type="cofactor">
    <cofactor evidence="1">
        <name>Ca(2+)</name>
        <dbReference type="ChEBI" id="CHEBI:29108"/>
    </cofactor>
</comment>
<evidence type="ECO:0000256" key="6">
    <source>
        <dbReference type="ARBA" id="ARBA00023098"/>
    </source>
</evidence>
<gene>
    <name evidence="14" type="ORF">P5673_007548</name>
</gene>
<dbReference type="SUPFAM" id="SSF47473">
    <property type="entry name" value="EF-hand"/>
    <property type="match status" value="1"/>
</dbReference>
<dbReference type="Pfam" id="PF09279">
    <property type="entry name" value="EF-hand_like"/>
    <property type="match status" value="1"/>
</dbReference>
<dbReference type="Gene3D" id="2.30.29.30">
    <property type="entry name" value="Pleckstrin-homology domain (PH domain)/Phosphotyrosine-binding domain (PTB)"/>
    <property type="match status" value="1"/>
</dbReference>
<evidence type="ECO:0000259" key="11">
    <source>
        <dbReference type="PROSITE" id="PS50004"/>
    </source>
</evidence>
<dbReference type="PROSITE" id="PS50222">
    <property type="entry name" value="EF_HAND_2"/>
    <property type="match status" value="1"/>
</dbReference>
<evidence type="ECO:0000259" key="12">
    <source>
        <dbReference type="PROSITE" id="PS50008"/>
    </source>
</evidence>
<accession>A0AAD9QWA5</accession>
<feature type="domain" description="C2" evidence="11">
    <location>
        <begin position="571"/>
        <end position="693"/>
    </location>
</feature>
<comment type="catalytic activity">
    <reaction evidence="8">
        <text>a 1,2-diacyl-sn-glycero-3-phospho-(1D-myo-inositol-4,5-bisphosphate) + H2O = 1D-myo-inositol 1,4,5-trisphosphate + a 1,2-diacyl-sn-glycerol + H(+)</text>
        <dbReference type="Rhea" id="RHEA:33179"/>
        <dbReference type="ChEBI" id="CHEBI:15377"/>
        <dbReference type="ChEBI" id="CHEBI:15378"/>
        <dbReference type="ChEBI" id="CHEBI:17815"/>
        <dbReference type="ChEBI" id="CHEBI:58456"/>
        <dbReference type="ChEBI" id="CHEBI:203600"/>
        <dbReference type="EC" id="3.1.4.11"/>
    </reaction>
    <physiologicalReaction direction="left-to-right" evidence="8">
        <dbReference type="Rhea" id="RHEA:33180"/>
    </physiologicalReaction>
</comment>
<dbReference type="PROSITE" id="PS50004">
    <property type="entry name" value="C2"/>
    <property type="match status" value="1"/>
</dbReference>
<feature type="domain" description="PI-PLC Y-box" evidence="12">
    <location>
        <begin position="466"/>
        <end position="582"/>
    </location>
</feature>
<evidence type="ECO:0000256" key="10">
    <source>
        <dbReference type="SAM" id="MobiDB-lite"/>
    </source>
</evidence>
<dbReference type="InterPro" id="IPR000008">
    <property type="entry name" value="C2_dom"/>
</dbReference>
<dbReference type="PANTHER" id="PTHR10336">
    <property type="entry name" value="PHOSPHOINOSITIDE-SPECIFIC PHOSPHOLIPASE C FAMILY PROTEIN"/>
    <property type="match status" value="1"/>
</dbReference>
<dbReference type="InterPro" id="IPR011992">
    <property type="entry name" value="EF-hand-dom_pair"/>
</dbReference>
<reference evidence="14" key="2">
    <citation type="journal article" date="2023" name="Science">
        <title>Genomic signatures of disease resistance in endangered staghorn corals.</title>
        <authorList>
            <person name="Vollmer S.V."/>
            <person name="Selwyn J.D."/>
            <person name="Despard B.A."/>
            <person name="Roesel C.L."/>
        </authorList>
    </citation>
    <scope>NUCLEOTIDE SEQUENCE</scope>
    <source>
        <strain evidence="14">K2</strain>
    </source>
</reference>
<dbReference type="SMART" id="SM00149">
    <property type="entry name" value="PLCYc"/>
    <property type="match status" value="1"/>
</dbReference>
<dbReference type="Gene3D" id="3.20.20.190">
    <property type="entry name" value="Phosphatidylinositol (PI) phosphodiesterase"/>
    <property type="match status" value="1"/>
</dbReference>
<dbReference type="GO" id="GO:0046488">
    <property type="term" value="P:phosphatidylinositol metabolic process"/>
    <property type="evidence" value="ECO:0007669"/>
    <property type="project" value="TreeGrafter"/>
</dbReference>